<dbReference type="RefSeq" id="WP_163057881.1">
    <property type="nucleotide sequence ID" value="NZ_CP134225.1"/>
</dbReference>
<accession>A0A8X8KAV2</accession>
<dbReference type="InterPro" id="IPR049809">
    <property type="entry name" value="YehF/YfeS-like_WGR"/>
</dbReference>
<dbReference type="SUPFAM" id="SSF142921">
    <property type="entry name" value="WGR domain-like"/>
    <property type="match status" value="1"/>
</dbReference>
<dbReference type="AlphaFoldDB" id="A0A8X8KAV2"/>
<name>A0A8X8KAV2_ACIFI</name>
<dbReference type="InterPro" id="IPR008893">
    <property type="entry name" value="WGR_domain"/>
</dbReference>
<dbReference type="Proteomes" id="UP000887300">
    <property type="component" value="Unassembled WGS sequence"/>
</dbReference>
<organism evidence="2 3">
    <name type="scientific">Acidithiobacillus ferridurans</name>
    <dbReference type="NCBI Taxonomy" id="1232575"/>
    <lineage>
        <taxon>Bacteria</taxon>
        <taxon>Pseudomonadati</taxon>
        <taxon>Pseudomonadota</taxon>
        <taxon>Acidithiobacillia</taxon>
        <taxon>Acidithiobacillales</taxon>
        <taxon>Acidithiobacillaceae</taxon>
        <taxon>Acidithiobacillus</taxon>
    </lineage>
</organism>
<dbReference type="InterPro" id="IPR036930">
    <property type="entry name" value="WGR_dom_sf"/>
</dbReference>
<protein>
    <submittedName>
        <fullName evidence="2">WGR domain-containing protein</fullName>
    </submittedName>
</protein>
<evidence type="ECO:0000259" key="1">
    <source>
        <dbReference type="Pfam" id="PF05406"/>
    </source>
</evidence>
<dbReference type="EMBL" id="JABBHS010000155">
    <property type="protein sequence ID" value="MBU2722588.1"/>
    <property type="molecule type" value="Genomic_DNA"/>
</dbReference>
<comment type="caution">
    <text evidence="2">The sequence shown here is derived from an EMBL/GenBank/DDBJ whole genome shotgun (WGS) entry which is preliminary data.</text>
</comment>
<evidence type="ECO:0000313" key="3">
    <source>
        <dbReference type="Proteomes" id="UP000887300"/>
    </source>
</evidence>
<sequence length="98" mass="11368">MGSSPSADLSYDMDRWWVREWQKIQSEEGLYRYYRLALRQNLWGEWELIKSWGRIGQRPTRVVALSAAELEHAEILAAALALAVAKARKRHDYFSDGA</sequence>
<proteinExistence type="predicted"/>
<dbReference type="Pfam" id="PF05406">
    <property type="entry name" value="WGR"/>
    <property type="match status" value="1"/>
</dbReference>
<reference evidence="2" key="1">
    <citation type="journal article" date="2021" name="ISME J.">
        <title>Genomic evolution of the class Acidithiobacillia: deep-branching Proteobacteria living in extreme acidic conditions.</title>
        <authorList>
            <person name="Moya-Beltran A."/>
            <person name="Beard S."/>
            <person name="Rojas-Villalobos C."/>
            <person name="Issotta F."/>
            <person name="Gallardo Y."/>
            <person name="Ulloa R."/>
            <person name="Giaveno A."/>
            <person name="Degli Esposti M."/>
            <person name="Johnson D.B."/>
            <person name="Quatrini R."/>
        </authorList>
    </citation>
    <scope>NUCLEOTIDE SEQUENCE</scope>
    <source>
        <strain evidence="2">DSM 583</strain>
    </source>
</reference>
<gene>
    <name evidence="2" type="ORF">HF568_05020</name>
</gene>
<evidence type="ECO:0000313" key="2">
    <source>
        <dbReference type="EMBL" id="MBU2722588.1"/>
    </source>
</evidence>
<dbReference type="CDD" id="cd07996">
    <property type="entry name" value="WGR_MMR_like"/>
    <property type="match status" value="1"/>
</dbReference>
<feature type="domain" description="WGR" evidence="1">
    <location>
        <begin position="23"/>
        <end position="75"/>
    </location>
</feature>